<dbReference type="InterPro" id="IPR014730">
    <property type="entry name" value="ETF_a/b_N"/>
</dbReference>
<dbReference type="InterPro" id="IPR029035">
    <property type="entry name" value="DHS-like_NAD/FAD-binding_dom"/>
</dbReference>
<dbReference type="PIRSF" id="PIRSF000089">
    <property type="entry name" value="Electra_flavoP_a"/>
    <property type="match status" value="1"/>
</dbReference>
<organism evidence="11 12">
    <name type="scientific">Desulfacinum infernum DSM 9756</name>
    <dbReference type="NCBI Taxonomy" id="1121391"/>
    <lineage>
        <taxon>Bacteria</taxon>
        <taxon>Pseudomonadati</taxon>
        <taxon>Thermodesulfobacteriota</taxon>
        <taxon>Syntrophobacteria</taxon>
        <taxon>Syntrophobacterales</taxon>
        <taxon>Syntrophobacteraceae</taxon>
        <taxon>Desulfacinum</taxon>
    </lineage>
</organism>
<evidence type="ECO:0000256" key="4">
    <source>
        <dbReference type="ARBA" id="ARBA00022827"/>
    </source>
</evidence>
<name>A0A1M5DGU9_9BACT</name>
<evidence type="ECO:0000256" key="8">
    <source>
        <dbReference type="ARBA" id="ARBA00079299"/>
    </source>
</evidence>
<dbReference type="SUPFAM" id="SSF52467">
    <property type="entry name" value="DHS-like NAD/FAD-binding domain"/>
    <property type="match status" value="1"/>
</dbReference>
<feature type="binding site" evidence="9">
    <location>
        <position position="214"/>
    </location>
    <ligand>
        <name>FAD</name>
        <dbReference type="ChEBI" id="CHEBI:57692"/>
    </ligand>
</feature>
<protein>
    <recommendedName>
        <fullName evidence="7">Electron transfer flavoprotein subunit alpha</fullName>
    </recommendedName>
    <alternativeName>
        <fullName evidence="8">Electron transfer flavoprotein large subunit</fullName>
    </alternativeName>
</protein>
<dbReference type="STRING" id="1121391.SAMN02745206_02434"/>
<keyword evidence="4 9" id="KW-0274">FAD</keyword>
<dbReference type="Proteomes" id="UP000184076">
    <property type="component" value="Unassembled WGS sequence"/>
</dbReference>
<dbReference type="PANTHER" id="PTHR43153:SF1">
    <property type="entry name" value="ELECTRON TRANSFER FLAVOPROTEIN SUBUNIT ALPHA, MITOCHONDRIAL"/>
    <property type="match status" value="1"/>
</dbReference>
<dbReference type="OrthoDB" id="9770286at2"/>
<dbReference type="InterPro" id="IPR018206">
    <property type="entry name" value="ETF_asu_C_CS"/>
</dbReference>
<feature type="binding site" evidence="9">
    <location>
        <position position="291"/>
    </location>
    <ligand>
        <name>FAD</name>
        <dbReference type="ChEBI" id="CHEBI:57692"/>
    </ligand>
</feature>
<feature type="domain" description="Electron transfer flavoprotein alpha/beta-subunit N-terminal" evidence="10">
    <location>
        <begin position="5"/>
        <end position="194"/>
    </location>
</feature>
<dbReference type="InterPro" id="IPR001308">
    <property type="entry name" value="ETF_a/FixB"/>
</dbReference>
<keyword evidence="5" id="KW-0249">Electron transport</keyword>
<comment type="similarity">
    <text evidence="1">Belongs to the ETF alpha-subunit/FixB family.</text>
</comment>
<dbReference type="InterPro" id="IPR033947">
    <property type="entry name" value="ETF_alpha_N"/>
</dbReference>
<keyword evidence="2" id="KW-0813">Transport</keyword>
<dbReference type="SMART" id="SM00893">
    <property type="entry name" value="ETF"/>
    <property type="match status" value="1"/>
</dbReference>
<dbReference type="SUPFAM" id="SSF52402">
    <property type="entry name" value="Adenine nucleotide alpha hydrolases-like"/>
    <property type="match status" value="1"/>
</dbReference>
<evidence type="ECO:0000313" key="11">
    <source>
        <dbReference type="EMBL" id="SHF66146.1"/>
    </source>
</evidence>
<sequence>MADCVFVVAEFRGGDFRRVSYEVASEGRKIADALGVSLYGIAVGSGVTEKAAQLGFYGVDKVFVADDPALESYVAETYVPVIASIIEQADPAAVLLPASVDGKDLSARLAARLEAGLAQDCTEVVVEDGALKAKRPIFAGKCLAWCEWAEGALPMISCRPNVMDCRDADATRQAEVETVPVEIPEARSRATGVDLDTSGKVELTEAEIIVSGGRGMKAAENFAILEELAKELGAAVGASRAAVDAGWRPHSDQVGQTGKVVNPNLYIAVGISGAIQHLAGMGSSKYIVAVNKDPEAPIFTKADYGVVEDLFKFVPAFTEEVRKMKSTC</sequence>
<evidence type="ECO:0000256" key="5">
    <source>
        <dbReference type="ARBA" id="ARBA00022982"/>
    </source>
</evidence>
<evidence type="ECO:0000256" key="3">
    <source>
        <dbReference type="ARBA" id="ARBA00022630"/>
    </source>
</evidence>
<evidence type="ECO:0000256" key="9">
    <source>
        <dbReference type="PIRSR" id="PIRSR000089-1"/>
    </source>
</evidence>
<dbReference type="AlphaFoldDB" id="A0A1M5DGU9"/>
<evidence type="ECO:0000256" key="2">
    <source>
        <dbReference type="ARBA" id="ARBA00022448"/>
    </source>
</evidence>
<dbReference type="GO" id="GO:0050660">
    <property type="term" value="F:flavin adenine dinucleotide binding"/>
    <property type="evidence" value="ECO:0007669"/>
    <property type="project" value="InterPro"/>
</dbReference>
<evidence type="ECO:0000256" key="6">
    <source>
        <dbReference type="ARBA" id="ARBA00025649"/>
    </source>
</evidence>
<keyword evidence="3" id="KW-0285">Flavoprotein</keyword>
<evidence type="ECO:0000256" key="7">
    <source>
        <dbReference type="ARBA" id="ARBA00068674"/>
    </source>
</evidence>
<dbReference type="GO" id="GO:0033539">
    <property type="term" value="P:fatty acid beta-oxidation using acyl-CoA dehydrogenase"/>
    <property type="evidence" value="ECO:0007669"/>
    <property type="project" value="TreeGrafter"/>
</dbReference>
<feature type="binding site" evidence="9">
    <location>
        <begin position="270"/>
        <end position="277"/>
    </location>
    <ligand>
        <name>FAD</name>
        <dbReference type="ChEBI" id="CHEBI:57692"/>
    </ligand>
</feature>
<evidence type="ECO:0000313" key="12">
    <source>
        <dbReference type="Proteomes" id="UP000184076"/>
    </source>
</evidence>
<dbReference type="CDD" id="cd01715">
    <property type="entry name" value="ETF_alpha"/>
    <property type="match status" value="1"/>
</dbReference>
<dbReference type="InterPro" id="IPR014729">
    <property type="entry name" value="Rossmann-like_a/b/a_fold"/>
</dbReference>
<dbReference type="Pfam" id="PF00766">
    <property type="entry name" value="ETF_alpha"/>
    <property type="match status" value="1"/>
</dbReference>
<dbReference type="PROSITE" id="PS00696">
    <property type="entry name" value="ETF_ALPHA"/>
    <property type="match status" value="1"/>
</dbReference>
<keyword evidence="12" id="KW-1185">Reference proteome</keyword>
<evidence type="ECO:0000259" key="10">
    <source>
        <dbReference type="SMART" id="SM00893"/>
    </source>
</evidence>
<feature type="binding site" evidence="9">
    <location>
        <begin position="253"/>
        <end position="257"/>
    </location>
    <ligand>
        <name>FAD</name>
        <dbReference type="ChEBI" id="CHEBI:57692"/>
    </ligand>
</feature>
<gene>
    <name evidence="11" type="ORF">SAMN02745206_02434</name>
</gene>
<dbReference type="Gene3D" id="3.40.50.620">
    <property type="entry name" value="HUPs"/>
    <property type="match status" value="1"/>
</dbReference>
<accession>A0A1M5DGU9</accession>
<dbReference type="FunFam" id="3.40.50.1220:FF:000001">
    <property type="entry name" value="Electron transfer flavoprotein, alpha subunit"/>
    <property type="match status" value="1"/>
</dbReference>
<dbReference type="InterPro" id="IPR014731">
    <property type="entry name" value="ETF_asu_C"/>
</dbReference>
<dbReference type="GO" id="GO:0009055">
    <property type="term" value="F:electron transfer activity"/>
    <property type="evidence" value="ECO:0007669"/>
    <property type="project" value="InterPro"/>
</dbReference>
<dbReference type="RefSeq" id="WP_073039842.1">
    <property type="nucleotide sequence ID" value="NZ_FQVB01000023.1"/>
</dbReference>
<comment type="cofactor">
    <cofactor evidence="9">
        <name>FAD</name>
        <dbReference type="ChEBI" id="CHEBI:57692"/>
    </cofactor>
    <text evidence="9">Binds 1 FAD per dimer.</text>
</comment>
<reference evidence="12" key="1">
    <citation type="submission" date="2016-11" db="EMBL/GenBank/DDBJ databases">
        <authorList>
            <person name="Varghese N."/>
            <person name="Submissions S."/>
        </authorList>
    </citation>
    <scope>NUCLEOTIDE SEQUENCE [LARGE SCALE GENOMIC DNA]</scope>
    <source>
        <strain evidence="12">DSM 9756</strain>
    </source>
</reference>
<feature type="binding site" evidence="9">
    <location>
        <begin position="239"/>
        <end position="240"/>
    </location>
    <ligand>
        <name>FAD</name>
        <dbReference type="ChEBI" id="CHEBI:57692"/>
    </ligand>
</feature>
<dbReference type="Gene3D" id="3.40.50.1220">
    <property type="entry name" value="TPP-binding domain"/>
    <property type="match status" value="1"/>
</dbReference>
<comment type="function">
    <text evidence="6">The electron transfer flavoprotein serves as a specific electron acceptor for other dehydrogenases. It transfers the electrons to the main respiratory chain via ETF-ubiquinone oxidoreductase (ETF dehydrogenase).</text>
</comment>
<dbReference type="PANTHER" id="PTHR43153">
    <property type="entry name" value="ELECTRON TRANSFER FLAVOPROTEIN ALPHA"/>
    <property type="match status" value="1"/>
</dbReference>
<dbReference type="Pfam" id="PF01012">
    <property type="entry name" value="ETF"/>
    <property type="match status" value="1"/>
</dbReference>
<dbReference type="EMBL" id="FQVB01000023">
    <property type="protein sequence ID" value="SHF66146.1"/>
    <property type="molecule type" value="Genomic_DNA"/>
</dbReference>
<proteinExistence type="inferred from homology"/>
<evidence type="ECO:0000256" key="1">
    <source>
        <dbReference type="ARBA" id="ARBA00005817"/>
    </source>
</evidence>